<dbReference type="InterPro" id="IPR025132">
    <property type="entry name" value="DUF4058"/>
</dbReference>
<dbReference type="EMBL" id="DSPX01000091">
    <property type="protein sequence ID" value="HGG00800.1"/>
    <property type="molecule type" value="Genomic_DNA"/>
</dbReference>
<protein>
    <submittedName>
        <fullName evidence="1">DUF4058 family protein</fullName>
    </submittedName>
</protein>
<gene>
    <name evidence="1" type="ORF">ENR15_09160</name>
</gene>
<proteinExistence type="predicted"/>
<accession>A0A7C3ZGS2</accession>
<evidence type="ECO:0000313" key="1">
    <source>
        <dbReference type="EMBL" id="HGG00800.1"/>
    </source>
</evidence>
<organism evidence="1">
    <name type="scientific">Planktothricoides sp. SpSt-374</name>
    <dbReference type="NCBI Taxonomy" id="2282167"/>
    <lineage>
        <taxon>Bacteria</taxon>
        <taxon>Bacillati</taxon>
        <taxon>Cyanobacteriota</taxon>
        <taxon>Cyanophyceae</taxon>
        <taxon>Oscillatoriophycideae</taxon>
        <taxon>Oscillatoriales</taxon>
        <taxon>Oscillatoriaceae</taxon>
        <taxon>Planktothricoides</taxon>
    </lineage>
</organism>
<comment type="caution">
    <text evidence="1">The sequence shown here is derived from an EMBL/GenBank/DDBJ whole genome shotgun (WGS) entry which is preliminary data.</text>
</comment>
<name>A0A7C3ZGS2_9CYAN</name>
<dbReference type="Pfam" id="PF13267">
    <property type="entry name" value="DUF4058"/>
    <property type="match status" value="1"/>
</dbReference>
<reference evidence="1" key="1">
    <citation type="journal article" date="2020" name="mSystems">
        <title>Genome- and Community-Level Interaction Insights into Carbon Utilization and Element Cycling Functions of Hydrothermarchaeota in Hydrothermal Sediment.</title>
        <authorList>
            <person name="Zhou Z."/>
            <person name="Liu Y."/>
            <person name="Xu W."/>
            <person name="Pan J."/>
            <person name="Luo Z.H."/>
            <person name="Li M."/>
        </authorList>
    </citation>
    <scope>NUCLEOTIDE SEQUENCE [LARGE SCALE GENOMIC DNA]</scope>
    <source>
        <strain evidence="1">SpSt-374</strain>
    </source>
</reference>
<sequence length="256" mass="29041">MPSPFPGMNPYLEQPDFWPEVHHLLISIMMEALVPQVRPKYRVAIEKRIYEVNEGNGVLVGIPDVTVYRQKTTPKSSESATAVAVATPPKRVKLPVTEEVRESYLEVRDMATGEVVTAIELLSPANKRPGKGREVYQEKRQAILGSRTNLVEIDLLRAGEPMPMFGEDIEGDYRILISRGYQRPLGDLYLFNLRDSLPTVPIPLRSEDAEAVLNFQELLNLVYERAGYDDIIDYTKEPVPPLSESDTIWMREMLSL</sequence>
<dbReference type="AlphaFoldDB" id="A0A7C3ZGS2"/>